<comment type="subunit">
    <text evidence="6">Heterotetramer of 2 MoaD subunits and 2 MoaE subunits. Also stable as homodimer. The enzyme changes between these two forms during catalysis.</text>
</comment>
<evidence type="ECO:0000256" key="6">
    <source>
        <dbReference type="ARBA" id="ARBA00026066"/>
    </source>
</evidence>
<evidence type="ECO:0000256" key="8">
    <source>
        <dbReference type="ARBA" id="ARBA00030407"/>
    </source>
</evidence>
<evidence type="ECO:0000256" key="11">
    <source>
        <dbReference type="ARBA" id="ARBA00049878"/>
    </source>
</evidence>
<dbReference type="InterPro" id="IPR036563">
    <property type="entry name" value="MoaE_sf"/>
</dbReference>
<dbReference type="EMBL" id="JBEQCT010000001">
    <property type="protein sequence ID" value="MFM2483986.1"/>
    <property type="molecule type" value="Genomic_DNA"/>
</dbReference>
<keyword evidence="13" id="KW-1185">Reference proteome</keyword>
<dbReference type="Pfam" id="PF02391">
    <property type="entry name" value="MoaE"/>
    <property type="match status" value="1"/>
</dbReference>
<comment type="pathway">
    <text evidence="1">Cofactor biosynthesis; molybdopterin biosynthesis.</text>
</comment>
<evidence type="ECO:0000313" key="13">
    <source>
        <dbReference type="Proteomes" id="UP001629953"/>
    </source>
</evidence>
<protein>
    <recommendedName>
        <fullName evidence="4">Molybdopterin synthase catalytic subunit</fullName>
        <ecNumber evidence="3">2.8.1.12</ecNumber>
    </recommendedName>
    <alternativeName>
        <fullName evidence="9">MPT synthase subunit 2</fullName>
    </alternativeName>
    <alternativeName>
        <fullName evidence="7">Molybdenum cofactor biosynthesis protein E</fullName>
    </alternativeName>
    <alternativeName>
        <fullName evidence="8">Molybdopterin-converting factor large subunit</fullName>
    </alternativeName>
    <alternativeName>
        <fullName evidence="10">Molybdopterin-converting factor subunit 2</fullName>
    </alternativeName>
</protein>
<name>A0ABW9G2V2_9GAMM</name>
<proteinExistence type="inferred from homology"/>
<evidence type="ECO:0000256" key="3">
    <source>
        <dbReference type="ARBA" id="ARBA00011950"/>
    </source>
</evidence>
<reference evidence="12 13" key="1">
    <citation type="journal article" date="2013" name="Int. J. Syst. Evol. Microbiol.">
        <title>Celerinatantimonas yamalensis sp. nov., a cold-adapted diazotrophic bacterium from a cold permafrost brine.</title>
        <authorList>
            <person name="Shcherbakova V."/>
            <person name="Chuvilskaya N."/>
            <person name="Rivkina E."/>
            <person name="Demidov N."/>
            <person name="Uchaeva V."/>
            <person name="Suetin S."/>
            <person name="Suzina N."/>
            <person name="Gilichinsky D."/>
        </authorList>
    </citation>
    <scope>NUCLEOTIDE SEQUENCE [LARGE SCALE GENOMIC DNA]</scope>
    <source>
        <strain evidence="12 13">C7</strain>
    </source>
</reference>
<dbReference type="Gene3D" id="3.90.1170.40">
    <property type="entry name" value="Molybdopterin biosynthesis MoaE subunit"/>
    <property type="match status" value="1"/>
</dbReference>
<dbReference type="InterPro" id="IPR003448">
    <property type="entry name" value="Mopterin_biosynth_MoaE"/>
</dbReference>
<evidence type="ECO:0000256" key="7">
    <source>
        <dbReference type="ARBA" id="ARBA00029745"/>
    </source>
</evidence>
<evidence type="ECO:0000313" key="12">
    <source>
        <dbReference type="EMBL" id="MFM2483986.1"/>
    </source>
</evidence>
<sequence length="149" mass="16861">MIGVQGEDFDVGLQYQQLANNPRAGAIVFFVGTVRDMTDGQHVTELFLEHYPQMTETVLAQVVAQASEQWELIDVHLIHRVGKLSVNEQIVFVGVSAKHRKNAFAAAAYIMDQLKTCAPFWKKETRQGQSIWLEQRDSDVSAASQWFDH</sequence>
<organism evidence="12 13">
    <name type="scientific">Celerinatantimonas yamalensis</name>
    <dbReference type="NCBI Taxonomy" id="559956"/>
    <lineage>
        <taxon>Bacteria</taxon>
        <taxon>Pseudomonadati</taxon>
        <taxon>Pseudomonadota</taxon>
        <taxon>Gammaproteobacteria</taxon>
        <taxon>Celerinatantimonadaceae</taxon>
        <taxon>Celerinatantimonas</taxon>
    </lineage>
</organism>
<dbReference type="RefSeq" id="WP_408622130.1">
    <property type="nucleotide sequence ID" value="NZ_JBEQCT010000001.1"/>
</dbReference>
<accession>A0ABW9G2V2</accession>
<gene>
    <name evidence="12" type="ORF">ABUE30_02720</name>
</gene>
<dbReference type="Proteomes" id="UP001629953">
    <property type="component" value="Unassembled WGS sequence"/>
</dbReference>
<dbReference type="CDD" id="cd00756">
    <property type="entry name" value="MoaE"/>
    <property type="match status" value="1"/>
</dbReference>
<evidence type="ECO:0000256" key="1">
    <source>
        <dbReference type="ARBA" id="ARBA00005046"/>
    </source>
</evidence>
<keyword evidence="5" id="KW-0501">Molybdenum cofactor biosynthesis</keyword>
<comment type="caution">
    <text evidence="12">The sequence shown here is derived from an EMBL/GenBank/DDBJ whole genome shotgun (WGS) entry which is preliminary data.</text>
</comment>
<evidence type="ECO:0000256" key="2">
    <source>
        <dbReference type="ARBA" id="ARBA00005426"/>
    </source>
</evidence>
<evidence type="ECO:0000256" key="10">
    <source>
        <dbReference type="ARBA" id="ARBA00032474"/>
    </source>
</evidence>
<dbReference type="PANTHER" id="PTHR23404">
    <property type="entry name" value="MOLYBDOPTERIN SYNTHASE RELATED"/>
    <property type="match status" value="1"/>
</dbReference>
<evidence type="ECO:0000256" key="4">
    <source>
        <dbReference type="ARBA" id="ARBA00013858"/>
    </source>
</evidence>
<dbReference type="SUPFAM" id="SSF54690">
    <property type="entry name" value="Molybdopterin synthase subunit MoaE"/>
    <property type="match status" value="1"/>
</dbReference>
<evidence type="ECO:0000256" key="9">
    <source>
        <dbReference type="ARBA" id="ARBA00030781"/>
    </source>
</evidence>
<comment type="catalytic activity">
    <reaction evidence="11">
        <text>2 [molybdopterin-synthase sulfur-carrier protein]-C-terminal-Gly-aminoethanethioate + cyclic pyranopterin phosphate + H2O = molybdopterin + 2 [molybdopterin-synthase sulfur-carrier protein]-C-terminal Gly-Gly + 2 H(+)</text>
        <dbReference type="Rhea" id="RHEA:26333"/>
        <dbReference type="Rhea" id="RHEA-COMP:12202"/>
        <dbReference type="Rhea" id="RHEA-COMP:19907"/>
        <dbReference type="ChEBI" id="CHEBI:15377"/>
        <dbReference type="ChEBI" id="CHEBI:15378"/>
        <dbReference type="ChEBI" id="CHEBI:58698"/>
        <dbReference type="ChEBI" id="CHEBI:59648"/>
        <dbReference type="ChEBI" id="CHEBI:90778"/>
        <dbReference type="ChEBI" id="CHEBI:232372"/>
        <dbReference type="EC" id="2.8.1.12"/>
    </reaction>
</comment>
<dbReference type="EC" id="2.8.1.12" evidence="3"/>
<evidence type="ECO:0000256" key="5">
    <source>
        <dbReference type="ARBA" id="ARBA00023150"/>
    </source>
</evidence>
<comment type="similarity">
    <text evidence="2">Belongs to the MoaE family.</text>
</comment>